<organism evidence="4 5">
    <name type="scientific">Thermomonospora umbrina</name>
    <dbReference type="NCBI Taxonomy" id="111806"/>
    <lineage>
        <taxon>Bacteria</taxon>
        <taxon>Bacillati</taxon>
        <taxon>Actinomycetota</taxon>
        <taxon>Actinomycetes</taxon>
        <taxon>Streptosporangiales</taxon>
        <taxon>Thermomonosporaceae</taxon>
        <taxon>Thermomonospora</taxon>
    </lineage>
</organism>
<comment type="caution">
    <text evidence="4">The sequence shown here is derived from an EMBL/GenBank/DDBJ whole genome shotgun (WGS) entry which is preliminary data.</text>
</comment>
<dbReference type="SMART" id="SM00850">
    <property type="entry name" value="LytTR"/>
    <property type="match status" value="1"/>
</dbReference>
<accession>A0A3D9T4D1</accession>
<evidence type="ECO:0000259" key="2">
    <source>
        <dbReference type="PROSITE" id="PS50110"/>
    </source>
</evidence>
<dbReference type="RefSeq" id="WP_116024848.1">
    <property type="nucleotide sequence ID" value="NZ_QTTT01000001.1"/>
</dbReference>
<dbReference type="InterPro" id="IPR007492">
    <property type="entry name" value="LytTR_DNA-bd_dom"/>
</dbReference>
<keyword evidence="1" id="KW-0597">Phosphoprotein</keyword>
<keyword evidence="5" id="KW-1185">Reference proteome</keyword>
<dbReference type="PANTHER" id="PTHR37299:SF1">
    <property type="entry name" value="STAGE 0 SPORULATION PROTEIN A HOMOLOG"/>
    <property type="match status" value="1"/>
</dbReference>
<feature type="domain" description="HTH LytTR-type" evidence="3">
    <location>
        <begin position="146"/>
        <end position="248"/>
    </location>
</feature>
<evidence type="ECO:0000259" key="3">
    <source>
        <dbReference type="PROSITE" id="PS50930"/>
    </source>
</evidence>
<reference evidence="4 5" key="1">
    <citation type="submission" date="2018-08" db="EMBL/GenBank/DDBJ databases">
        <title>Sequencing the genomes of 1000 actinobacteria strains.</title>
        <authorList>
            <person name="Klenk H.-P."/>
        </authorList>
    </citation>
    <scope>NUCLEOTIDE SEQUENCE [LARGE SCALE GENOMIC DNA]</scope>
    <source>
        <strain evidence="4 5">DSM 43927</strain>
    </source>
</reference>
<feature type="modified residue" description="4-aspartylphosphate" evidence="1">
    <location>
        <position position="59"/>
    </location>
</feature>
<dbReference type="Gene3D" id="3.40.50.2300">
    <property type="match status" value="1"/>
</dbReference>
<name>A0A3D9T4D1_9ACTN</name>
<dbReference type="InterPro" id="IPR001789">
    <property type="entry name" value="Sig_transdc_resp-reg_receiver"/>
</dbReference>
<dbReference type="EMBL" id="QTTT01000001">
    <property type="protein sequence ID" value="REE99554.1"/>
    <property type="molecule type" value="Genomic_DNA"/>
</dbReference>
<dbReference type="SUPFAM" id="SSF52172">
    <property type="entry name" value="CheY-like"/>
    <property type="match status" value="1"/>
</dbReference>
<protein>
    <submittedName>
        <fullName evidence="4">LytTR family two component transcriptional regulator</fullName>
    </submittedName>
</protein>
<evidence type="ECO:0000313" key="4">
    <source>
        <dbReference type="EMBL" id="REE99554.1"/>
    </source>
</evidence>
<dbReference type="SMART" id="SM00448">
    <property type="entry name" value="REC"/>
    <property type="match status" value="1"/>
</dbReference>
<dbReference type="Gene3D" id="2.40.50.1020">
    <property type="entry name" value="LytTr DNA-binding domain"/>
    <property type="match status" value="1"/>
</dbReference>
<proteinExistence type="predicted"/>
<dbReference type="GO" id="GO:0003677">
    <property type="term" value="F:DNA binding"/>
    <property type="evidence" value="ECO:0007669"/>
    <property type="project" value="InterPro"/>
</dbReference>
<gene>
    <name evidence="4" type="ORF">DFJ69_5067</name>
</gene>
<evidence type="ECO:0000313" key="5">
    <source>
        <dbReference type="Proteomes" id="UP000256661"/>
    </source>
</evidence>
<sequence length="253" mass="27969">MLRVLAVDDEVPAVEELACLLRADPRVGQVTTARDAAGAMRDLGRMVAEGRRPDAVFLDIPLPGLDGLDFTRLLSGLAEPPAVVFVTSSDDYAVAAYEVGAVDYLLKPVRPERLAEAVRRVDEAVHRTPPPGEPAEDVAAPEDEQVPVELGGRTRMVSRGSVRYVEAQGDYVRMHTADDSYLVRMSLVSLARRWEPVGFIRIHRSTLVSAAHVSELRFDGGRVSVQVGEDVLQVSRRHARQVRDLLVRRFRNE</sequence>
<dbReference type="OrthoDB" id="236568at2"/>
<dbReference type="GO" id="GO:0000156">
    <property type="term" value="F:phosphorelay response regulator activity"/>
    <property type="evidence" value="ECO:0007669"/>
    <property type="project" value="InterPro"/>
</dbReference>
<dbReference type="Pfam" id="PF00072">
    <property type="entry name" value="Response_reg"/>
    <property type="match status" value="1"/>
</dbReference>
<dbReference type="InterPro" id="IPR011006">
    <property type="entry name" value="CheY-like_superfamily"/>
</dbReference>
<dbReference type="InterPro" id="IPR046947">
    <property type="entry name" value="LytR-like"/>
</dbReference>
<dbReference type="AlphaFoldDB" id="A0A3D9T4D1"/>
<dbReference type="PANTHER" id="PTHR37299">
    <property type="entry name" value="TRANSCRIPTIONAL REGULATOR-RELATED"/>
    <property type="match status" value="1"/>
</dbReference>
<dbReference type="PROSITE" id="PS50930">
    <property type="entry name" value="HTH_LYTTR"/>
    <property type="match status" value="1"/>
</dbReference>
<feature type="domain" description="Response regulatory" evidence="2">
    <location>
        <begin position="3"/>
        <end position="122"/>
    </location>
</feature>
<dbReference type="Proteomes" id="UP000256661">
    <property type="component" value="Unassembled WGS sequence"/>
</dbReference>
<dbReference type="Pfam" id="PF04397">
    <property type="entry name" value="LytTR"/>
    <property type="match status" value="1"/>
</dbReference>
<evidence type="ECO:0000256" key="1">
    <source>
        <dbReference type="PROSITE-ProRule" id="PRU00169"/>
    </source>
</evidence>
<dbReference type="PROSITE" id="PS50110">
    <property type="entry name" value="RESPONSE_REGULATORY"/>
    <property type="match status" value="1"/>
</dbReference>